<evidence type="ECO:0000313" key="1">
    <source>
        <dbReference type="EMBL" id="KAH6936623.1"/>
    </source>
</evidence>
<reference evidence="1" key="1">
    <citation type="submission" date="2020-05" db="EMBL/GenBank/DDBJ databases">
        <title>Large-scale comparative analyses of tick genomes elucidate their genetic diversity and vector capacities.</title>
        <authorList>
            <person name="Jia N."/>
            <person name="Wang J."/>
            <person name="Shi W."/>
            <person name="Du L."/>
            <person name="Sun Y."/>
            <person name="Zhan W."/>
            <person name="Jiang J."/>
            <person name="Wang Q."/>
            <person name="Zhang B."/>
            <person name="Ji P."/>
            <person name="Sakyi L.B."/>
            <person name="Cui X."/>
            <person name="Yuan T."/>
            <person name="Jiang B."/>
            <person name="Yang W."/>
            <person name="Lam T.T.-Y."/>
            <person name="Chang Q."/>
            <person name="Ding S."/>
            <person name="Wang X."/>
            <person name="Zhu J."/>
            <person name="Ruan X."/>
            <person name="Zhao L."/>
            <person name="Wei J."/>
            <person name="Que T."/>
            <person name="Du C."/>
            <person name="Cheng J."/>
            <person name="Dai P."/>
            <person name="Han X."/>
            <person name="Huang E."/>
            <person name="Gao Y."/>
            <person name="Liu J."/>
            <person name="Shao H."/>
            <person name="Ye R."/>
            <person name="Li L."/>
            <person name="Wei W."/>
            <person name="Wang X."/>
            <person name="Wang C."/>
            <person name="Yang T."/>
            <person name="Huo Q."/>
            <person name="Li W."/>
            <person name="Guo W."/>
            <person name="Chen H."/>
            <person name="Zhou L."/>
            <person name="Ni X."/>
            <person name="Tian J."/>
            <person name="Zhou Y."/>
            <person name="Sheng Y."/>
            <person name="Liu T."/>
            <person name="Pan Y."/>
            <person name="Xia L."/>
            <person name="Li J."/>
            <person name="Zhao F."/>
            <person name="Cao W."/>
        </authorList>
    </citation>
    <scope>NUCLEOTIDE SEQUENCE</scope>
    <source>
        <strain evidence="1">Hyas-2018</strain>
    </source>
</reference>
<keyword evidence="2" id="KW-1185">Reference proteome</keyword>
<protein>
    <submittedName>
        <fullName evidence="1">Uncharacterized protein</fullName>
    </submittedName>
</protein>
<organism evidence="1 2">
    <name type="scientific">Hyalomma asiaticum</name>
    <name type="common">Tick</name>
    <dbReference type="NCBI Taxonomy" id="266040"/>
    <lineage>
        <taxon>Eukaryota</taxon>
        <taxon>Metazoa</taxon>
        <taxon>Ecdysozoa</taxon>
        <taxon>Arthropoda</taxon>
        <taxon>Chelicerata</taxon>
        <taxon>Arachnida</taxon>
        <taxon>Acari</taxon>
        <taxon>Parasitiformes</taxon>
        <taxon>Ixodida</taxon>
        <taxon>Ixodoidea</taxon>
        <taxon>Ixodidae</taxon>
        <taxon>Hyalomminae</taxon>
        <taxon>Hyalomma</taxon>
    </lineage>
</organism>
<comment type="caution">
    <text evidence="1">The sequence shown here is derived from an EMBL/GenBank/DDBJ whole genome shotgun (WGS) entry which is preliminary data.</text>
</comment>
<accession>A0ACB7SPI2</accession>
<sequence length="195" mass="21198">MPRTTHANSGDARPQGQAVFGDSGVFAAFSMHETLVDHLEARMLERGTSADPIFMRFIGKFLYGNAPVSRYLPPDEEEKEVARALRSSRTSSTARAGPATRTPGSVMSKAKFPIAAGDCIKSVRRQTKTPEDQTYASNLASESPFNADAFHASRCHGRLKPRTAMPSHRDLATRAFPQPSRCTRRSSITLGGSDA</sequence>
<dbReference type="Proteomes" id="UP000821845">
    <property type="component" value="Chromosome 3"/>
</dbReference>
<gene>
    <name evidence="1" type="ORF">HPB50_020347</name>
</gene>
<proteinExistence type="predicted"/>
<evidence type="ECO:0000313" key="2">
    <source>
        <dbReference type="Proteomes" id="UP000821845"/>
    </source>
</evidence>
<dbReference type="EMBL" id="CM023483">
    <property type="protein sequence ID" value="KAH6936623.1"/>
    <property type="molecule type" value="Genomic_DNA"/>
</dbReference>
<name>A0ACB7SPI2_HYAAI</name>